<keyword evidence="2" id="KW-1185">Reference proteome</keyword>
<proteinExistence type="predicted"/>
<accession>A0A0C9YHB2</accession>
<feature type="non-terminal residue" evidence="1">
    <location>
        <position position="1"/>
    </location>
</feature>
<evidence type="ECO:0000313" key="2">
    <source>
        <dbReference type="Proteomes" id="UP000054018"/>
    </source>
</evidence>
<dbReference type="HOGENOM" id="CLU_125776_1_0_1"/>
<gene>
    <name evidence="1" type="ORF">PISMIDRAFT_57472</name>
</gene>
<evidence type="ECO:0000313" key="1">
    <source>
        <dbReference type="EMBL" id="KIK15991.1"/>
    </source>
</evidence>
<sequence>WVITSPNMDFVPEPHIFDEELRPRADSRFGLVDCFQWPQSYREDYPYAACIPRKENFPFPHPLYIAWYTPTPTD</sequence>
<organism evidence="1 2">
    <name type="scientific">Pisolithus microcarpus 441</name>
    <dbReference type="NCBI Taxonomy" id="765257"/>
    <lineage>
        <taxon>Eukaryota</taxon>
        <taxon>Fungi</taxon>
        <taxon>Dikarya</taxon>
        <taxon>Basidiomycota</taxon>
        <taxon>Agaricomycotina</taxon>
        <taxon>Agaricomycetes</taxon>
        <taxon>Agaricomycetidae</taxon>
        <taxon>Boletales</taxon>
        <taxon>Sclerodermatineae</taxon>
        <taxon>Pisolithaceae</taxon>
        <taxon>Pisolithus</taxon>
    </lineage>
</organism>
<dbReference type="OrthoDB" id="2804090at2759"/>
<dbReference type="AlphaFoldDB" id="A0A0C9YHB2"/>
<reference evidence="2" key="2">
    <citation type="submission" date="2015-01" db="EMBL/GenBank/DDBJ databases">
        <title>Evolutionary Origins and Diversification of the Mycorrhizal Mutualists.</title>
        <authorList>
            <consortium name="DOE Joint Genome Institute"/>
            <consortium name="Mycorrhizal Genomics Consortium"/>
            <person name="Kohler A."/>
            <person name="Kuo A."/>
            <person name="Nagy L.G."/>
            <person name="Floudas D."/>
            <person name="Copeland A."/>
            <person name="Barry K.W."/>
            <person name="Cichocki N."/>
            <person name="Veneault-Fourrey C."/>
            <person name="LaButti K."/>
            <person name="Lindquist E.A."/>
            <person name="Lipzen A."/>
            <person name="Lundell T."/>
            <person name="Morin E."/>
            <person name="Murat C."/>
            <person name="Riley R."/>
            <person name="Ohm R."/>
            <person name="Sun H."/>
            <person name="Tunlid A."/>
            <person name="Henrissat B."/>
            <person name="Grigoriev I.V."/>
            <person name="Hibbett D.S."/>
            <person name="Martin F."/>
        </authorList>
    </citation>
    <scope>NUCLEOTIDE SEQUENCE [LARGE SCALE GENOMIC DNA]</scope>
    <source>
        <strain evidence="2">441</strain>
    </source>
</reference>
<name>A0A0C9YHB2_9AGAM</name>
<protein>
    <submittedName>
        <fullName evidence="1">Uncharacterized protein</fullName>
    </submittedName>
</protein>
<reference evidence="1 2" key="1">
    <citation type="submission" date="2014-04" db="EMBL/GenBank/DDBJ databases">
        <authorList>
            <consortium name="DOE Joint Genome Institute"/>
            <person name="Kuo A."/>
            <person name="Kohler A."/>
            <person name="Costa M.D."/>
            <person name="Nagy L.G."/>
            <person name="Floudas D."/>
            <person name="Copeland A."/>
            <person name="Barry K.W."/>
            <person name="Cichocki N."/>
            <person name="Veneault-Fourrey C."/>
            <person name="LaButti K."/>
            <person name="Lindquist E.A."/>
            <person name="Lipzen A."/>
            <person name="Lundell T."/>
            <person name="Morin E."/>
            <person name="Murat C."/>
            <person name="Sun H."/>
            <person name="Tunlid A."/>
            <person name="Henrissat B."/>
            <person name="Grigoriev I.V."/>
            <person name="Hibbett D.S."/>
            <person name="Martin F."/>
            <person name="Nordberg H.P."/>
            <person name="Cantor M.N."/>
            <person name="Hua S.X."/>
        </authorList>
    </citation>
    <scope>NUCLEOTIDE SEQUENCE [LARGE SCALE GENOMIC DNA]</scope>
    <source>
        <strain evidence="1 2">441</strain>
    </source>
</reference>
<feature type="non-terminal residue" evidence="1">
    <location>
        <position position="74"/>
    </location>
</feature>
<dbReference type="Proteomes" id="UP000054018">
    <property type="component" value="Unassembled WGS sequence"/>
</dbReference>
<dbReference type="EMBL" id="KN833869">
    <property type="protein sequence ID" value="KIK15991.1"/>
    <property type="molecule type" value="Genomic_DNA"/>
</dbReference>